<evidence type="ECO:0000256" key="1">
    <source>
        <dbReference type="ARBA" id="ARBA00004177"/>
    </source>
</evidence>
<keyword evidence="3 7" id="KW-0813">Transport</keyword>
<proteinExistence type="inferred from homology"/>
<comment type="similarity">
    <text evidence="2">Belongs to the ubiquitin-conjugating enzyme family. UEV subfamily.</text>
</comment>
<dbReference type="InterPro" id="IPR008883">
    <property type="entry name" value="UEV_N"/>
</dbReference>
<dbReference type="Pfam" id="PF09454">
    <property type="entry name" value="Vps23_core"/>
    <property type="match status" value="1"/>
</dbReference>
<dbReference type="SUPFAM" id="SSF54495">
    <property type="entry name" value="UBC-like"/>
    <property type="match status" value="1"/>
</dbReference>
<keyword evidence="4" id="KW-0967">Endosome</keyword>
<dbReference type="InterPro" id="IPR016135">
    <property type="entry name" value="UBQ-conjugating_enzyme/RWD"/>
</dbReference>
<feature type="domain" description="SB" evidence="8">
    <location>
        <begin position="268"/>
        <end position="336"/>
    </location>
</feature>
<dbReference type="GO" id="GO:0015031">
    <property type="term" value="P:protein transport"/>
    <property type="evidence" value="ECO:0007669"/>
    <property type="project" value="UniProtKB-UniRule"/>
</dbReference>
<dbReference type="SUPFAM" id="SSF140111">
    <property type="entry name" value="Endosomal sorting complex assembly domain"/>
    <property type="match status" value="1"/>
</dbReference>
<dbReference type="InterPro" id="IPR052070">
    <property type="entry name" value="ESCRT-I_UEV_domain"/>
</dbReference>
<dbReference type="PANTHER" id="PTHR23306">
    <property type="entry name" value="TUMOR SUSCEPTIBILITY GENE 101 PROTEIN-RELATED"/>
    <property type="match status" value="1"/>
</dbReference>
<dbReference type="EMBL" id="QGNW01000006">
    <property type="protein sequence ID" value="RVX20493.1"/>
    <property type="molecule type" value="Genomic_DNA"/>
</dbReference>
<evidence type="ECO:0000259" key="8">
    <source>
        <dbReference type="PROSITE" id="PS51312"/>
    </source>
</evidence>
<dbReference type="GO" id="GO:0005768">
    <property type="term" value="C:endosome"/>
    <property type="evidence" value="ECO:0007669"/>
    <property type="project" value="UniProtKB-SubCell"/>
</dbReference>
<name>A0A438KH13_VITVI</name>
<evidence type="ECO:0000256" key="5">
    <source>
        <dbReference type="ARBA" id="ARBA00022927"/>
    </source>
</evidence>
<evidence type="ECO:0000313" key="11">
    <source>
        <dbReference type="Proteomes" id="UP000288805"/>
    </source>
</evidence>
<accession>A0A438KH13</accession>
<dbReference type="Gene3D" id="3.10.110.10">
    <property type="entry name" value="Ubiquitin Conjugating Enzyme"/>
    <property type="match status" value="1"/>
</dbReference>
<feature type="domain" description="UEV" evidence="9">
    <location>
        <begin position="14"/>
        <end position="156"/>
    </location>
</feature>
<reference evidence="10 11" key="1">
    <citation type="journal article" date="2018" name="PLoS Genet.">
        <title>Population sequencing reveals clonal diversity and ancestral inbreeding in the grapevine cultivar Chardonnay.</title>
        <authorList>
            <person name="Roach M.J."/>
            <person name="Johnson D.L."/>
            <person name="Bohlmann J."/>
            <person name="van Vuuren H.J."/>
            <person name="Jones S.J."/>
            <person name="Pretorius I.S."/>
            <person name="Schmidt S.A."/>
            <person name="Borneman A.R."/>
        </authorList>
    </citation>
    <scope>NUCLEOTIDE SEQUENCE [LARGE SCALE GENOMIC DNA]</scope>
    <source>
        <strain evidence="11">cv. Chardonnay</strain>
        <tissue evidence="10">Leaf</tissue>
    </source>
</reference>
<evidence type="ECO:0000256" key="2">
    <source>
        <dbReference type="ARBA" id="ARBA00009594"/>
    </source>
</evidence>
<evidence type="ECO:0000256" key="3">
    <source>
        <dbReference type="ARBA" id="ARBA00022448"/>
    </source>
</evidence>
<dbReference type="Proteomes" id="UP000288805">
    <property type="component" value="Unassembled WGS sequence"/>
</dbReference>
<evidence type="ECO:0000313" key="10">
    <source>
        <dbReference type="EMBL" id="RVX20493.1"/>
    </source>
</evidence>
<comment type="caution">
    <text evidence="10">The sequence shown here is derived from an EMBL/GenBank/DDBJ whole genome shotgun (WGS) entry which is preliminary data.</text>
</comment>
<dbReference type="AlphaFoldDB" id="A0A438KH13"/>
<evidence type="ECO:0000256" key="7">
    <source>
        <dbReference type="PROSITE-ProRule" id="PRU00644"/>
    </source>
</evidence>
<sequence length="336" mass="37931">MAPPSPIRFIETALSCTGPFAVSYTDPDQKWLIRKHLISLIQNFPNLSPSVDPFFHDNGCTVNLLNVRGYLHVSQSTPPIPINIWLHENYPFMAPLVFVSSDPTSPIHGNHPFVDSSGATASPYLIYWNHPHSNLSDFVHNLVKLFSHDHPFVYLPASSFTHPSLVSKQEALDRLAGRLHYDIAAIRAKTAEEIEELSALQGEMVKRVGIATSIVMGLDHEKKKLRRRVKELTDEADMLMNWVTFNDPKNVMAVTGEDRMEDVIEAADEKSELVLDQLAGDKAMEDLMYELDKAVEQGVVTLQAYIKEVRITARGQFFNRAMLLKLKGPDILHWLH</sequence>
<dbReference type="PROSITE" id="PS51312">
    <property type="entry name" value="SB"/>
    <property type="match status" value="1"/>
</dbReference>
<dbReference type="InterPro" id="IPR017916">
    <property type="entry name" value="SB_dom"/>
</dbReference>
<evidence type="ECO:0000259" key="9">
    <source>
        <dbReference type="PROSITE" id="PS51322"/>
    </source>
</evidence>
<evidence type="ECO:0000256" key="6">
    <source>
        <dbReference type="ARBA" id="ARBA00023054"/>
    </source>
</evidence>
<keyword evidence="6" id="KW-0175">Coiled coil</keyword>
<dbReference type="Pfam" id="PF05743">
    <property type="entry name" value="UEV"/>
    <property type="match status" value="1"/>
</dbReference>
<organism evidence="10 11">
    <name type="scientific">Vitis vinifera</name>
    <name type="common">Grape</name>
    <dbReference type="NCBI Taxonomy" id="29760"/>
    <lineage>
        <taxon>Eukaryota</taxon>
        <taxon>Viridiplantae</taxon>
        <taxon>Streptophyta</taxon>
        <taxon>Embryophyta</taxon>
        <taxon>Tracheophyta</taxon>
        <taxon>Spermatophyta</taxon>
        <taxon>Magnoliopsida</taxon>
        <taxon>eudicotyledons</taxon>
        <taxon>Gunneridae</taxon>
        <taxon>Pentapetalae</taxon>
        <taxon>rosids</taxon>
        <taxon>Vitales</taxon>
        <taxon>Vitaceae</taxon>
        <taxon>Viteae</taxon>
        <taxon>Vitis</taxon>
    </lineage>
</organism>
<keyword evidence="5 7" id="KW-0653">Protein transport</keyword>
<comment type="subcellular location">
    <subcellularLocation>
        <location evidence="1">Endosome</location>
    </subcellularLocation>
</comment>
<protein>
    <submittedName>
        <fullName evidence="10">Protein ELC</fullName>
    </submittedName>
</protein>
<dbReference type="CDD" id="cd11685">
    <property type="entry name" value="UEV_TSG101-like"/>
    <property type="match status" value="1"/>
</dbReference>
<dbReference type="Gene3D" id="6.10.140.820">
    <property type="match status" value="1"/>
</dbReference>
<evidence type="ECO:0000256" key="4">
    <source>
        <dbReference type="ARBA" id="ARBA00022753"/>
    </source>
</evidence>
<gene>
    <name evidence="10" type="primary">ELC_1</name>
    <name evidence="10" type="ORF">CK203_002498</name>
</gene>
<dbReference type="PANTHER" id="PTHR23306:SF21">
    <property type="entry name" value="UBIQUITIN-CONJUGATING ENZYME_RWD-LIKE PROTEIN"/>
    <property type="match status" value="1"/>
</dbReference>
<dbReference type="PROSITE" id="PS51322">
    <property type="entry name" value="UEV"/>
    <property type="match status" value="1"/>
</dbReference>
<dbReference type="InterPro" id="IPR037202">
    <property type="entry name" value="ESCRT_assembly_dom"/>
</dbReference>